<accession>A0A430C8Q2</accession>
<dbReference type="EMBL" id="QRAL01000002">
    <property type="protein sequence ID" value="RSU61396.1"/>
    <property type="molecule type" value="Genomic_DNA"/>
</dbReference>
<dbReference type="RefSeq" id="WP_125997111.1">
    <property type="nucleotide sequence ID" value="NZ_QRAL01000002.1"/>
</dbReference>
<dbReference type="NCBIfam" id="NF010448">
    <property type="entry name" value="PRK13874.1"/>
    <property type="match status" value="1"/>
</dbReference>
<gene>
    <name evidence="3" type="primary">trbJ</name>
    <name evidence="3" type="ORF">DAH51_02005</name>
</gene>
<evidence type="ECO:0000256" key="2">
    <source>
        <dbReference type="SAM" id="SignalP"/>
    </source>
</evidence>
<feature type="coiled-coil region" evidence="1">
    <location>
        <begin position="47"/>
        <end position="106"/>
    </location>
</feature>
<feature type="signal peptide" evidence="2">
    <location>
        <begin position="1"/>
        <end position="31"/>
    </location>
</feature>
<evidence type="ECO:0000313" key="3">
    <source>
        <dbReference type="EMBL" id="RSU61396.1"/>
    </source>
</evidence>
<protein>
    <submittedName>
        <fullName evidence="3">P-type conjugative transfer protein TrbJ</fullName>
    </submittedName>
</protein>
<name>A0A430C8Q2_SPHYA</name>
<comment type="caution">
    <text evidence="3">The sequence shown here is derived from an EMBL/GenBank/DDBJ whole genome shotgun (WGS) entry which is preliminary data.</text>
</comment>
<dbReference type="InterPro" id="IPR014147">
    <property type="entry name" value="T4SS_TrbJ"/>
</dbReference>
<sequence>MIRIPLRRAIMAGVLAIVAVAPMIAPMPAYAQFGGIVYDPTNYAQNVLTAARSLQQINNQIQQIEQQATSLVNQAKNLAGLPLSTLSTLQKQIDRTRQLLQQAQRIAYSVAEIDDAFTKRYNGATASTSTAQMVANAQESWKTSVAAFQDTLRVQATVVGNLDDTRSSVSSLVSASQSASGALQAAQAGNQLLALQSQQIADLTALLASQSRAQALEATRQTQIEADAKERFNRFFGRK</sequence>
<organism evidence="3 4">
    <name type="scientific">Sphingobium yanoikuyae</name>
    <name type="common">Sphingomonas yanoikuyae</name>
    <dbReference type="NCBI Taxonomy" id="13690"/>
    <lineage>
        <taxon>Bacteria</taxon>
        <taxon>Pseudomonadati</taxon>
        <taxon>Pseudomonadota</taxon>
        <taxon>Alphaproteobacteria</taxon>
        <taxon>Sphingomonadales</taxon>
        <taxon>Sphingomonadaceae</taxon>
        <taxon>Sphingobium</taxon>
    </lineage>
</organism>
<keyword evidence="2" id="KW-0732">Signal</keyword>
<evidence type="ECO:0000313" key="4">
    <source>
        <dbReference type="Proteomes" id="UP000287401"/>
    </source>
</evidence>
<dbReference type="AlphaFoldDB" id="A0A430C8Q2"/>
<dbReference type="Proteomes" id="UP000287401">
    <property type="component" value="Unassembled WGS sequence"/>
</dbReference>
<evidence type="ECO:0000256" key="1">
    <source>
        <dbReference type="SAM" id="Coils"/>
    </source>
</evidence>
<proteinExistence type="predicted"/>
<keyword evidence="1" id="KW-0175">Coiled coil</keyword>
<reference evidence="3 4" key="1">
    <citation type="submission" date="2018-07" db="EMBL/GenBank/DDBJ databases">
        <title>Genomic and Epidemiologic Investigation of an Indolent Hospital Outbreak.</title>
        <authorList>
            <person name="Johnson R.C."/>
            <person name="Deming C."/>
            <person name="Conlan S."/>
            <person name="Zellmer C.J."/>
            <person name="Michelin A.V."/>
            <person name="Lee-Lin S."/>
            <person name="Thomas P.J."/>
            <person name="Park M."/>
            <person name="Weingarten R.A."/>
            <person name="Less J."/>
            <person name="Dekker J.P."/>
            <person name="Frank K.M."/>
            <person name="Musser K.A."/>
            <person name="Mcquiston J.R."/>
            <person name="Henderson D.K."/>
            <person name="Lau A.F."/>
            <person name="Palmore T.N."/>
            <person name="Segre J.A."/>
        </authorList>
    </citation>
    <scope>NUCLEOTIDE SEQUENCE [LARGE SCALE GENOMIC DNA]</scope>
    <source>
        <strain evidence="3 4">SK-NIH.Env6_1116</strain>
    </source>
</reference>
<dbReference type="NCBIfam" id="TIGR02780">
    <property type="entry name" value="TrbJ_Ti"/>
    <property type="match status" value="1"/>
</dbReference>
<feature type="chain" id="PRO_5019094207" evidence="2">
    <location>
        <begin position="32"/>
        <end position="239"/>
    </location>
</feature>